<sequence length="167" mass="18995">MHDTNLLKNLYTLLNEGKLDRAKFFQMLARVVVQEVGCSRGSFWFYDGALQDKIICESLYDASDNQWSNGMVLSEDDYAPYFEAMREMRMIVAGDARQHAATSCFNEGYFEPLNIYSLLDVGIEMDGSQIGIVCCEQTVEIKEWTQTDVQYLKQVVAMVSLALKKLG</sequence>
<keyword evidence="3" id="KW-1185">Reference proteome</keyword>
<dbReference type="Pfam" id="PF01590">
    <property type="entry name" value="GAF"/>
    <property type="match status" value="1"/>
</dbReference>
<dbReference type="RefSeq" id="WP_284196419.1">
    <property type="nucleotide sequence ID" value="NZ_BSOG01000002.1"/>
</dbReference>
<evidence type="ECO:0000313" key="3">
    <source>
        <dbReference type="Proteomes" id="UP001156706"/>
    </source>
</evidence>
<reference evidence="3" key="1">
    <citation type="journal article" date="2019" name="Int. J. Syst. Evol. Microbiol.">
        <title>The Global Catalogue of Microorganisms (GCM) 10K type strain sequencing project: providing services to taxonomists for standard genome sequencing and annotation.</title>
        <authorList>
            <consortium name="The Broad Institute Genomics Platform"/>
            <consortium name="The Broad Institute Genome Sequencing Center for Infectious Disease"/>
            <person name="Wu L."/>
            <person name="Ma J."/>
        </authorList>
    </citation>
    <scope>NUCLEOTIDE SEQUENCE [LARGE SCALE GENOMIC DNA]</scope>
    <source>
        <strain evidence="3">NBRC 110044</strain>
    </source>
</reference>
<dbReference type="Gene3D" id="3.30.450.40">
    <property type="match status" value="1"/>
</dbReference>
<dbReference type="EMBL" id="BSOG01000002">
    <property type="protein sequence ID" value="GLR13313.1"/>
    <property type="molecule type" value="Genomic_DNA"/>
</dbReference>
<accession>A0ABQ5YI05</accession>
<evidence type="ECO:0000313" key="2">
    <source>
        <dbReference type="EMBL" id="GLR13313.1"/>
    </source>
</evidence>
<dbReference type="InterPro" id="IPR029016">
    <property type="entry name" value="GAF-like_dom_sf"/>
</dbReference>
<dbReference type="Proteomes" id="UP001156706">
    <property type="component" value="Unassembled WGS sequence"/>
</dbReference>
<dbReference type="InterPro" id="IPR003018">
    <property type="entry name" value="GAF"/>
</dbReference>
<proteinExistence type="predicted"/>
<organism evidence="2 3">
    <name type="scientific">Chitinimonas prasina</name>
    <dbReference type="NCBI Taxonomy" id="1434937"/>
    <lineage>
        <taxon>Bacteria</taxon>
        <taxon>Pseudomonadati</taxon>
        <taxon>Pseudomonadota</taxon>
        <taxon>Betaproteobacteria</taxon>
        <taxon>Neisseriales</taxon>
        <taxon>Chitinibacteraceae</taxon>
        <taxon>Chitinimonas</taxon>
    </lineage>
</organism>
<name>A0ABQ5YI05_9NEIS</name>
<dbReference type="SUPFAM" id="SSF55781">
    <property type="entry name" value="GAF domain-like"/>
    <property type="match status" value="1"/>
</dbReference>
<comment type="caution">
    <text evidence="2">The sequence shown here is derived from an EMBL/GenBank/DDBJ whole genome shotgun (WGS) entry which is preliminary data.</text>
</comment>
<protein>
    <recommendedName>
        <fullName evidence="1">GAF domain-containing protein</fullName>
    </recommendedName>
</protein>
<gene>
    <name evidence="2" type="ORF">GCM10007907_21030</name>
</gene>
<evidence type="ECO:0000259" key="1">
    <source>
        <dbReference type="Pfam" id="PF01590"/>
    </source>
</evidence>
<feature type="domain" description="GAF" evidence="1">
    <location>
        <begin position="21"/>
        <end position="163"/>
    </location>
</feature>